<dbReference type="EMBL" id="JACAQV010000005">
    <property type="protein sequence ID" value="NWF06709.1"/>
    <property type="molecule type" value="Genomic_DNA"/>
</dbReference>
<organism evidence="2 3">
    <name type="scientific">Pseudomonas salomonii</name>
    <dbReference type="NCBI Taxonomy" id="191391"/>
    <lineage>
        <taxon>Bacteria</taxon>
        <taxon>Pseudomonadati</taxon>
        <taxon>Pseudomonadota</taxon>
        <taxon>Gammaproteobacteria</taxon>
        <taxon>Pseudomonadales</taxon>
        <taxon>Pseudomonadaceae</taxon>
        <taxon>Pseudomonas</taxon>
    </lineage>
</organism>
<proteinExistence type="predicted"/>
<dbReference type="Proteomes" id="UP000561369">
    <property type="component" value="Unassembled WGS sequence"/>
</dbReference>
<evidence type="ECO:0000313" key="2">
    <source>
        <dbReference type="EMBL" id="NWF06709.1"/>
    </source>
</evidence>
<reference evidence="2 3" key="1">
    <citation type="submission" date="2020-04" db="EMBL/GenBank/DDBJ databases">
        <title>Molecular characterization of pseudomonads from Agaricus bisporus reveal novel blotch 2 pathogens in Western Europe.</title>
        <authorList>
            <person name="Taparia T."/>
            <person name="Krijger M."/>
            <person name="Haynes E."/>
            <person name="Elpinstone J.G."/>
            <person name="Noble R."/>
            <person name="Van Der Wolf J."/>
        </authorList>
    </citation>
    <scope>NUCLEOTIDE SEQUENCE [LARGE SCALE GENOMIC DNA]</scope>
    <source>
        <strain evidence="2 3">IPO3765</strain>
    </source>
</reference>
<protein>
    <submittedName>
        <fullName evidence="2">Uncharacterized protein</fullName>
    </submittedName>
</protein>
<comment type="caution">
    <text evidence="2">The sequence shown here is derived from an EMBL/GenBank/DDBJ whole genome shotgun (WGS) entry which is preliminary data.</text>
</comment>
<name>A0A7Y8G9G8_9PSED</name>
<dbReference type="AlphaFoldDB" id="A0A7Y8G9G8"/>
<accession>A0A7Y8G9G8</accession>
<gene>
    <name evidence="2" type="ORF">HX810_03345</name>
</gene>
<feature type="region of interest" description="Disordered" evidence="1">
    <location>
        <begin position="57"/>
        <end position="103"/>
    </location>
</feature>
<evidence type="ECO:0000313" key="3">
    <source>
        <dbReference type="Proteomes" id="UP000561369"/>
    </source>
</evidence>
<sequence length="263" mass="29361">MPLYPVGIDVGVVLPVVAFGADRPATYDIPSIFQAAEMLMILEFRWEWTWRMGMQSDEHSTQLEPNASAGCDGVTSPGADRSSASSNHPSEGKGRKRKARAVPGESIHCKRFIRKLQTDNVLTALMFDADRDSHADHRVWDLACEVYSDDQLKKIFEELIASEQFSLGRLAEELSRSFNVRRDPAPDMDFPSVAAARDAVKQVARARLAKGDYLWAVLDPNTGRSPDRDGKGWPAMTDALLERMLGERIPRALDMRFARDLGL</sequence>
<evidence type="ECO:0000256" key="1">
    <source>
        <dbReference type="SAM" id="MobiDB-lite"/>
    </source>
</evidence>
<dbReference type="RefSeq" id="WP_177023632.1">
    <property type="nucleotide sequence ID" value="NZ_JACAQV010000005.1"/>
</dbReference>